<dbReference type="GeneID" id="19906199"/>
<gene>
    <name evidence="2" type="ORF">W97_08888</name>
</gene>
<keyword evidence="3" id="KW-1185">Reference proteome</keyword>
<sequence length="190" mass="21696">MQSAPDFTGKRMIEIVTYSKNKKGETVQPPRPSSPKIGVGEFEEGRSSDDEPAYDDESAHKYDEEMEVFCSDDDHPQATQEPFDPDEVIPLTQQENSPSLPDLAYLEAFKKGYLALSSLIWKEEEAAKRPALREVSSGEWDDVVLEILATMPLSLVREIISSNIAREYYKGKRNVYEVLRHNKKYLESYL</sequence>
<evidence type="ECO:0000256" key="1">
    <source>
        <dbReference type="SAM" id="MobiDB-lite"/>
    </source>
</evidence>
<dbReference type="RefSeq" id="XP_007784945.1">
    <property type="nucleotide sequence ID" value="XM_007786755.1"/>
</dbReference>
<accession>R7Z6B0</accession>
<dbReference type="HOGENOM" id="CLU_1427909_0_0_1"/>
<evidence type="ECO:0000313" key="2">
    <source>
        <dbReference type="EMBL" id="EON69628.1"/>
    </source>
</evidence>
<evidence type="ECO:0000313" key="3">
    <source>
        <dbReference type="Proteomes" id="UP000016924"/>
    </source>
</evidence>
<dbReference type="AlphaFoldDB" id="R7Z6B0"/>
<organism evidence="2 3">
    <name type="scientific">Coniosporium apollinis (strain CBS 100218)</name>
    <name type="common">Rock-inhabiting black yeast</name>
    <dbReference type="NCBI Taxonomy" id="1168221"/>
    <lineage>
        <taxon>Eukaryota</taxon>
        <taxon>Fungi</taxon>
        <taxon>Dikarya</taxon>
        <taxon>Ascomycota</taxon>
        <taxon>Pezizomycotina</taxon>
        <taxon>Dothideomycetes</taxon>
        <taxon>Dothideomycetes incertae sedis</taxon>
        <taxon>Coniosporium</taxon>
    </lineage>
</organism>
<dbReference type="Proteomes" id="UP000016924">
    <property type="component" value="Unassembled WGS sequence"/>
</dbReference>
<proteinExistence type="predicted"/>
<feature type="region of interest" description="Disordered" evidence="1">
    <location>
        <begin position="18"/>
        <end position="59"/>
    </location>
</feature>
<name>R7Z6B0_CONA1</name>
<reference evidence="3" key="1">
    <citation type="submission" date="2012-06" db="EMBL/GenBank/DDBJ databases">
        <title>The genome sequence of Coniosporium apollinis CBS 100218.</title>
        <authorList>
            <consortium name="The Broad Institute Genome Sequencing Platform"/>
            <person name="Cuomo C."/>
            <person name="Gorbushina A."/>
            <person name="Noack S."/>
            <person name="Walker B."/>
            <person name="Young S.K."/>
            <person name="Zeng Q."/>
            <person name="Gargeya S."/>
            <person name="Fitzgerald M."/>
            <person name="Haas B."/>
            <person name="Abouelleil A."/>
            <person name="Alvarado L."/>
            <person name="Arachchi H.M."/>
            <person name="Berlin A.M."/>
            <person name="Chapman S.B."/>
            <person name="Goldberg J."/>
            <person name="Griggs A."/>
            <person name="Gujja S."/>
            <person name="Hansen M."/>
            <person name="Howarth C."/>
            <person name="Imamovic A."/>
            <person name="Larimer J."/>
            <person name="McCowan C."/>
            <person name="Montmayeur A."/>
            <person name="Murphy C."/>
            <person name="Neiman D."/>
            <person name="Pearson M."/>
            <person name="Priest M."/>
            <person name="Roberts A."/>
            <person name="Saif S."/>
            <person name="Shea T."/>
            <person name="Sisk P."/>
            <person name="Sykes S."/>
            <person name="Wortman J."/>
            <person name="Nusbaum C."/>
            <person name="Birren B."/>
        </authorList>
    </citation>
    <scope>NUCLEOTIDE SEQUENCE [LARGE SCALE GENOMIC DNA]</scope>
    <source>
        <strain evidence="3">CBS 100218</strain>
    </source>
</reference>
<dbReference type="EMBL" id="JH767620">
    <property type="protein sequence ID" value="EON69628.1"/>
    <property type="molecule type" value="Genomic_DNA"/>
</dbReference>
<protein>
    <submittedName>
        <fullName evidence="2">Uncharacterized protein</fullName>
    </submittedName>
</protein>